<dbReference type="EMBL" id="JBHTAR010000011">
    <property type="protein sequence ID" value="MFC7199552.1"/>
    <property type="molecule type" value="Genomic_DNA"/>
</dbReference>
<feature type="region of interest" description="Disordered" evidence="1">
    <location>
        <begin position="73"/>
        <end position="97"/>
    </location>
</feature>
<reference evidence="2 3" key="1">
    <citation type="journal article" date="2019" name="Int. J. Syst. Evol. Microbiol.">
        <title>The Global Catalogue of Microorganisms (GCM) 10K type strain sequencing project: providing services to taxonomists for standard genome sequencing and annotation.</title>
        <authorList>
            <consortium name="The Broad Institute Genomics Platform"/>
            <consortium name="The Broad Institute Genome Sequencing Center for Infectious Disease"/>
            <person name="Wu L."/>
            <person name="Ma J."/>
        </authorList>
    </citation>
    <scope>NUCLEOTIDE SEQUENCE [LARGE SCALE GENOMIC DNA]</scope>
    <source>
        <strain evidence="2 3">XZGYJ-43</strain>
    </source>
</reference>
<dbReference type="AlphaFoldDB" id="A0ABD5Z2Z5"/>
<evidence type="ECO:0000313" key="2">
    <source>
        <dbReference type="EMBL" id="MFC7199552.1"/>
    </source>
</evidence>
<protein>
    <submittedName>
        <fullName evidence="2">Uncharacterized protein</fullName>
    </submittedName>
</protein>
<evidence type="ECO:0000256" key="1">
    <source>
        <dbReference type="SAM" id="MobiDB-lite"/>
    </source>
</evidence>
<name>A0ABD5Z2Z5_9EURY</name>
<dbReference type="Proteomes" id="UP001596447">
    <property type="component" value="Unassembled WGS sequence"/>
</dbReference>
<accession>A0ABD5Z2Z5</accession>
<comment type="caution">
    <text evidence="2">The sequence shown here is derived from an EMBL/GenBank/DDBJ whole genome shotgun (WGS) entry which is preliminary data.</text>
</comment>
<proteinExistence type="predicted"/>
<evidence type="ECO:0000313" key="3">
    <source>
        <dbReference type="Proteomes" id="UP001596447"/>
    </source>
</evidence>
<gene>
    <name evidence="2" type="ORF">ACFQJ9_09025</name>
</gene>
<sequence>MANDEHQHAEVTVRVSLPVNAESDDDRRMNLIADAVHDAVGSGMAENHGVINTELLFTETPEEAAERAMAEAEARAEAKAERRYERHLEDRAGRHLR</sequence>
<dbReference type="RefSeq" id="WP_279529482.1">
    <property type="nucleotide sequence ID" value="NZ_CP122312.1"/>
</dbReference>
<organism evidence="2 3">
    <name type="scientific">Halospeciosus flavus</name>
    <dbReference type="NCBI Taxonomy" id="3032283"/>
    <lineage>
        <taxon>Archaea</taxon>
        <taxon>Methanobacteriati</taxon>
        <taxon>Methanobacteriota</taxon>
        <taxon>Stenosarchaea group</taxon>
        <taxon>Halobacteria</taxon>
        <taxon>Halobacteriales</taxon>
        <taxon>Halobacteriaceae</taxon>
        <taxon>Halospeciosus</taxon>
    </lineage>
</organism>
<keyword evidence="3" id="KW-1185">Reference proteome</keyword>